<protein>
    <recommendedName>
        <fullName evidence="3">Transposase MuDR plant domain-containing protein</fullName>
    </recommendedName>
</protein>
<comment type="caution">
    <text evidence="1">The sequence shown here is derived from an EMBL/GenBank/DDBJ whole genome shotgun (WGS) entry which is preliminary data.</text>
</comment>
<gene>
    <name evidence="1" type="ORF">PIB30_076856</name>
</gene>
<organism evidence="1 2">
    <name type="scientific">Stylosanthes scabra</name>
    <dbReference type="NCBI Taxonomy" id="79078"/>
    <lineage>
        <taxon>Eukaryota</taxon>
        <taxon>Viridiplantae</taxon>
        <taxon>Streptophyta</taxon>
        <taxon>Embryophyta</taxon>
        <taxon>Tracheophyta</taxon>
        <taxon>Spermatophyta</taxon>
        <taxon>Magnoliopsida</taxon>
        <taxon>eudicotyledons</taxon>
        <taxon>Gunneridae</taxon>
        <taxon>Pentapetalae</taxon>
        <taxon>rosids</taxon>
        <taxon>fabids</taxon>
        <taxon>Fabales</taxon>
        <taxon>Fabaceae</taxon>
        <taxon>Papilionoideae</taxon>
        <taxon>50 kb inversion clade</taxon>
        <taxon>dalbergioids sensu lato</taxon>
        <taxon>Dalbergieae</taxon>
        <taxon>Pterocarpus clade</taxon>
        <taxon>Stylosanthes</taxon>
    </lineage>
</organism>
<keyword evidence="2" id="KW-1185">Reference proteome</keyword>
<evidence type="ECO:0000313" key="2">
    <source>
        <dbReference type="Proteomes" id="UP001341840"/>
    </source>
</evidence>
<accession>A0ABU6WRL1</accession>
<sequence>MDEDELVPNTPTLGGQRLVLPAPKPIPALADVPSFFQQLDIDVRHVEDPTMEFVVIEYNTDGGVEFIVGHKMPNRKAVLTAMKNYSIRRNAKYKVVESDRCKYHCRWR</sequence>
<evidence type="ECO:0000313" key="1">
    <source>
        <dbReference type="EMBL" id="MED6187481.1"/>
    </source>
</evidence>
<dbReference type="EMBL" id="JASCZI010182260">
    <property type="protein sequence ID" value="MED6187481.1"/>
    <property type="molecule type" value="Genomic_DNA"/>
</dbReference>
<reference evidence="1 2" key="1">
    <citation type="journal article" date="2023" name="Plants (Basel)">
        <title>Bridging the Gap: Combining Genomics and Transcriptomics Approaches to Understand Stylosanthes scabra, an Orphan Legume from the Brazilian Caatinga.</title>
        <authorList>
            <person name="Ferreira-Neto J.R.C."/>
            <person name="da Silva M.D."/>
            <person name="Binneck E."/>
            <person name="de Melo N.F."/>
            <person name="da Silva R.H."/>
            <person name="de Melo A.L.T.M."/>
            <person name="Pandolfi V."/>
            <person name="Bustamante F.O."/>
            <person name="Brasileiro-Vidal A.C."/>
            <person name="Benko-Iseppon A.M."/>
        </authorList>
    </citation>
    <scope>NUCLEOTIDE SEQUENCE [LARGE SCALE GENOMIC DNA]</scope>
    <source>
        <tissue evidence="1">Leaves</tissue>
    </source>
</reference>
<dbReference type="Proteomes" id="UP001341840">
    <property type="component" value="Unassembled WGS sequence"/>
</dbReference>
<evidence type="ECO:0008006" key="3">
    <source>
        <dbReference type="Google" id="ProtNLM"/>
    </source>
</evidence>
<proteinExistence type="predicted"/>
<name>A0ABU6WRL1_9FABA</name>